<evidence type="ECO:0000313" key="3">
    <source>
        <dbReference type="Proteomes" id="UP000275267"/>
    </source>
</evidence>
<keyword evidence="3" id="KW-1185">Reference proteome</keyword>
<name>A0A3L6SEB2_PANMI</name>
<evidence type="ECO:0000256" key="1">
    <source>
        <dbReference type="SAM" id="MobiDB-lite"/>
    </source>
</evidence>
<dbReference type="OrthoDB" id="1707487at2759"/>
<evidence type="ECO:0008006" key="4">
    <source>
        <dbReference type="Google" id="ProtNLM"/>
    </source>
</evidence>
<feature type="compositionally biased region" description="Basic and acidic residues" evidence="1">
    <location>
        <begin position="98"/>
        <end position="118"/>
    </location>
</feature>
<accession>A0A3L6SEB2</accession>
<proteinExistence type="predicted"/>
<evidence type="ECO:0000313" key="2">
    <source>
        <dbReference type="EMBL" id="RLN18854.1"/>
    </source>
</evidence>
<dbReference type="EMBL" id="PQIB02000005">
    <property type="protein sequence ID" value="RLN18854.1"/>
    <property type="molecule type" value="Genomic_DNA"/>
</dbReference>
<protein>
    <recommendedName>
        <fullName evidence="4">CCHC-type domain-containing protein</fullName>
    </recommendedName>
</protein>
<feature type="compositionally biased region" description="Basic and acidic residues" evidence="1">
    <location>
        <begin position="67"/>
        <end position="78"/>
    </location>
</feature>
<feature type="region of interest" description="Disordered" evidence="1">
    <location>
        <begin position="54"/>
        <end position="122"/>
    </location>
</feature>
<sequence>MWCPLVYKFLPEFCYTCGRIGHVEKCYEVMLKEGEVQQFLKNLRFIPEKKRWDDGSIGRSGWQKPLASKDGKGREKDYFNPPRKPITTSQAMQVDVTEEAKGTSDDEGGKMRASEILKDKKRRHTKEGCMKFRWTPPLLRARCKLDGKDWSRD</sequence>
<organism evidence="2 3">
    <name type="scientific">Panicum miliaceum</name>
    <name type="common">Proso millet</name>
    <name type="synonym">Broomcorn millet</name>
    <dbReference type="NCBI Taxonomy" id="4540"/>
    <lineage>
        <taxon>Eukaryota</taxon>
        <taxon>Viridiplantae</taxon>
        <taxon>Streptophyta</taxon>
        <taxon>Embryophyta</taxon>
        <taxon>Tracheophyta</taxon>
        <taxon>Spermatophyta</taxon>
        <taxon>Magnoliopsida</taxon>
        <taxon>Liliopsida</taxon>
        <taxon>Poales</taxon>
        <taxon>Poaceae</taxon>
        <taxon>PACMAD clade</taxon>
        <taxon>Panicoideae</taxon>
        <taxon>Panicodae</taxon>
        <taxon>Paniceae</taxon>
        <taxon>Panicinae</taxon>
        <taxon>Panicum</taxon>
        <taxon>Panicum sect. Panicum</taxon>
    </lineage>
</organism>
<gene>
    <name evidence="2" type="ORF">C2845_PM02G15570</name>
</gene>
<dbReference type="AlphaFoldDB" id="A0A3L6SEB2"/>
<reference evidence="3" key="1">
    <citation type="journal article" date="2019" name="Nat. Commun.">
        <title>The genome of broomcorn millet.</title>
        <authorList>
            <person name="Zou C."/>
            <person name="Miki D."/>
            <person name="Li D."/>
            <person name="Tang Q."/>
            <person name="Xiao L."/>
            <person name="Rajput S."/>
            <person name="Deng P."/>
            <person name="Jia W."/>
            <person name="Huang R."/>
            <person name="Zhang M."/>
            <person name="Sun Y."/>
            <person name="Hu J."/>
            <person name="Fu X."/>
            <person name="Schnable P.S."/>
            <person name="Li F."/>
            <person name="Zhang H."/>
            <person name="Feng B."/>
            <person name="Zhu X."/>
            <person name="Liu R."/>
            <person name="Schnable J.C."/>
            <person name="Zhu J.-K."/>
            <person name="Zhang H."/>
        </authorList>
    </citation>
    <scope>NUCLEOTIDE SEQUENCE [LARGE SCALE GENOMIC DNA]</scope>
</reference>
<comment type="caution">
    <text evidence="2">The sequence shown here is derived from an EMBL/GenBank/DDBJ whole genome shotgun (WGS) entry which is preliminary data.</text>
</comment>
<dbReference type="Proteomes" id="UP000275267">
    <property type="component" value="Unassembled WGS sequence"/>
</dbReference>